<dbReference type="Proteomes" id="UP000320095">
    <property type="component" value="Unassembled WGS sequence"/>
</dbReference>
<gene>
    <name evidence="2" type="ORF">EAH80_07245</name>
</gene>
<proteinExistence type="predicted"/>
<protein>
    <recommendedName>
        <fullName evidence="1">Orn/DAP/Arg decarboxylase 2 N-terminal domain-containing protein</fullName>
    </recommendedName>
</protein>
<evidence type="ECO:0000259" key="1">
    <source>
        <dbReference type="Pfam" id="PF02784"/>
    </source>
</evidence>
<dbReference type="AlphaFoldDB" id="A0A502EEF4"/>
<sequence>MAVKMSSSFRPGASRLRQGIVRIVESASSLAMPLVAESWHRQKHFPASRLRAVTHVPADVDPVSMYAGYRKAMPAVAVMCRAEELTTAEVARWVRRHGVTVTARSSSELALAVSAGIRSARLVMHGDGGQWAPIRWAVNASVRQFVVDSCEQIPVLEHYARRRQQVLVDVDTPDLGAAIAAVCASDRLDLVGLHCPLDRSPIHAAIAEMARIRRDAGVVTGRLIVAGALGSAPEALAAVIEDAVADACAEWSFPRPALALTPR</sequence>
<dbReference type="EMBL" id="RCZG01000002">
    <property type="protein sequence ID" value="TPG35837.1"/>
    <property type="molecule type" value="Genomic_DNA"/>
</dbReference>
<evidence type="ECO:0000313" key="2">
    <source>
        <dbReference type="EMBL" id="TPG35837.1"/>
    </source>
</evidence>
<dbReference type="GO" id="GO:0003824">
    <property type="term" value="F:catalytic activity"/>
    <property type="evidence" value="ECO:0007669"/>
    <property type="project" value="InterPro"/>
</dbReference>
<name>A0A502EEF4_9MYCO</name>
<dbReference type="InterPro" id="IPR029066">
    <property type="entry name" value="PLP-binding_barrel"/>
</dbReference>
<dbReference type="Gene3D" id="3.20.20.10">
    <property type="entry name" value="Alanine racemase"/>
    <property type="match status" value="1"/>
</dbReference>
<evidence type="ECO:0000313" key="3">
    <source>
        <dbReference type="Proteomes" id="UP000320095"/>
    </source>
</evidence>
<reference evidence="2 3" key="1">
    <citation type="journal article" date="2019" name="Environ. Microbiol.">
        <title>Species interactions and distinct microbial communities in high Arctic permafrost affected cryosols are associated with the CH4 and CO2 gas fluxes.</title>
        <authorList>
            <person name="Altshuler I."/>
            <person name="Hamel J."/>
            <person name="Turney S."/>
            <person name="Magnuson E."/>
            <person name="Levesque R."/>
            <person name="Greer C."/>
            <person name="Whyte L.G."/>
        </authorList>
    </citation>
    <scope>NUCLEOTIDE SEQUENCE [LARGE SCALE GENOMIC DNA]</scope>
    <source>
        <strain evidence="2 3">S5.20</strain>
    </source>
</reference>
<dbReference type="Pfam" id="PF02784">
    <property type="entry name" value="Orn_Arg_deC_N"/>
    <property type="match status" value="1"/>
</dbReference>
<keyword evidence="3" id="KW-1185">Reference proteome</keyword>
<feature type="domain" description="Orn/DAP/Arg decarboxylase 2 N-terminal" evidence="1">
    <location>
        <begin position="69"/>
        <end position="172"/>
    </location>
</feature>
<accession>A0A502EEF4</accession>
<comment type="caution">
    <text evidence="2">The sequence shown here is derived from an EMBL/GenBank/DDBJ whole genome shotgun (WGS) entry which is preliminary data.</text>
</comment>
<dbReference type="InterPro" id="IPR022644">
    <property type="entry name" value="De-COase2_N"/>
</dbReference>
<dbReference type="SUPFAM" id="SSF51419">
    <property type="entry name" value="PLP-binding barrel"/>
    <property type="match status" value="1"/>
</dbReference>
<organism evidence="2 3">
    <name type="scientific">Mycolicibacterium hodleri</name>
    <dbReference type="NCBI Taxonomy" id="49897"/>
    <lineage>
        <taxon>Bacteria</taxon>
        <taxon>Bacillati</taxon>
        <taxon>Actinomycetota</taxon>
        <taxon>Actinomycetes</taxon>
        <taxon>Mycobacteriales</taxon>
        <taxon>Mycobacteriaceae</taxon>
        <taxon>Mycolicibacterium</taxon>
    </lineage>
</organism>